<keyword evidence="2" id="KW-0732">Signal</keyword>
<gene>
    <name evidence="3" type="ORF">ACD_80C00118G0019</name>
</gene>
<feature type="signal peptide" evidence="2">
    <location>
        <begin position="1"/>
        <end position="20"/>
    </location>
</feature>
<sequence length="87" mass="9568">MKKVYIVGLVLLTTSLSGCTFNITRTPANREVQKAPSIARPRPAPVDAQPSIDIWTNNTNEVMTPEQAALYDKINAAIQQNKTQANE</sequence>
<evidence type="ECO:0000256" key="1">
    <source>
        <dbReference type="SAM" id="MobiDB-lite"/>
    </source>
</evidence>
<feature type="region of interest" description="Disordered" evidence="1">
    <location>
        <begin position="32"/>
        <end position="51"/>
    </location>
</feature>
<evidence type="ECO:0000313" key="3">
    <source>
        <dbReference type="EMBL" id="EKD25110.1"/>
    </source>
</evidence>
<name>K1X4Q3_9BACT</name>
<protein>
    <recommendedName>
        <fullName evidence="4">Lipoprotein</fullName>
    </recommendedName>
</protein>
<dbReference type="EMBL" id="AMFJ01036125">
    <property type="protein sequence ID" value="EKD25110.1"/>
    <property type="molecule type" value="Genomic_DNA"/>
</dbReference>
<dbReference type="AlphaFoldDB" id="K1X4Q3"/>
<comment type="caution">
    <text evidence="3">The sequence shown here is derived from an EMBL/GenBank/DDBJ whole genome shotgun (WGS) entry which is preliminary data.</text>
</comment>
<feature type="chain" id="PRO_5023003022" description="Lipoprotein" evidence="2">
    <location>
        <begin position="21"/>
        <end position="87"/>
    </location>
</feature>
<proteinExistence type="predicted"/>
<evidence type="ECO:0008006" key="4">
    <source>
        <dbReference type="Google" id="ProtNLM"/>
    </source>
</evidence>
<accession>K1X4Q3</accession>
<dbReference type="PROSITE" id="PS51257">
    <property type="entry name" value="PROKAR_LIPOPROTEIN"/>
    <property type="match status" value="1"/>
</dbReference>
<evidence type="ECO:0000256" key="2">
    <source>
        <dbReference type="SAM" id="SignalP"/>
    </source>
</evidence>
<organism evidence="3">
    <name type="scientific">uncultured bacterium</name>
    <name type="common">gcode 4</name>
    <dbReference type="NCBI Taxonomy" id="1234023"/>
    <lineage>
        <taxon>Bacteria</taxon>
        <taxon>environmental samples</taxon>
    </lineage>
</organism>
<reference evidence="3" key="1">
    <citation type="journal article" date="2012" name="Science">
        <title>Fermentation, hydrogen, and sulfur metabolism in multiple uncultivated bacterial phyla.</title>
        <authorList>
            <person name="Wrighton K.C."/>
            <person name="Thomas B.C."/>
            <person name="Sharon I."/>
            <person name="Miller C.S."/>
            <person name="Castelle C.J."/>
            <person name="VerBerkmoes N.C."/>
            <person name="Wilkins M.J."/>
            <person name="Hettich R.L."/>
            <person name="Lipton M.S."/>
            <person name="Williams K.H."/>
            <person name="Long P.E."/>
            <person name="Banfield J.F."/>
        </authorList>
    </citation>
    <scope>NUCLEOTIDE SEQUENCE [LARGE SCALE GENOMIC DNA]</scope>
</reference>